<dbReference type="EMBL" id="BMDD01000008">
    <property type="protein sequence ID" value="GGH86838.1"/>
    <property type="molecule type" value="Genomic_DNA"/>
</dbReference>
<keyword evidence="3 6" id="KW-0812">Transmembrane</keyword>
<evidence type="ECO:0008006" key="9">
    <source>
        <dbReference type="Google" id="ProtNLM"/>
    </source>
</evidence>
<evidence type="ECO:0000256" key="3">
    <source>
        <dbReference type="ARBA" id="ARBA00022692"/>
    </source>
</evidence>
<evidence type="ECO:0000313" key="8">
    <source>
        <dbReference type="Proteomes" id="UP000605427"/>
    </source>
</evidence>
<evidence type="ECO:0000256" key="2">
    <source>
        <dbReference type="ARBA" id="ARBA00022475"/>
    </source>
</evidence>
<evidence type="ECO:0000313" key="7">
    <source>
        <dbReference type="EMBL" id="GGH86838.1"/>
    </source>
</evidence>
<protein>
    <recommendedName>
        <fullName evidence="9">ATP synthase subunit I</fullName>
    </recommendedName>
</protein>
<name>A0ABQ2A8F5_9BACL</name>
<proteinExistence type="predicted"/>
<keyword evidence="2" id="KW-1003">Cell membrane</keyword>
<evidence type="ECO:0000256" key="4">
    <source>
        <dbReference type="ARBA" id="ARBA00022989"/>
    </source>
</evidence>
<accession>A0ABQ2A8F5</accession>
<dbReference type="InterPro" id="IPR036259">
    <property type="entry name" value="MFS_trans_sf"/>
</dbReference>
<feature type="transmembrane region" description="Helical" evidence="6">
    <location>
        <begin position="10"/>
        <end position="29"/>
    </location>
</feature>
<keyword evidence="5 6" id="KW-0472">Membrane</keyword>
<dbReference type="RefSeq" id="WP_172247740.1">
    <property type="nucleotide sequence ID" value="NZ_BMDD01000008.1"/>
</dbReference>
<keyword evidence="8" id="KW-1185">Reference proteome</keyword>
<feature type="transmembrane region" description="Helical" evidence="6">
    <location>
        <begin position="99"/>
        <end position="121"/>
    </location>
</feature>
<evidence type="ECO:0000256" key="6">
    <source>
        <dbReference type="SAM" id="Phobius"/>
    </source>
</evidence>
<feature type="transmembrane region" description="Helical" evidence="6">
    <location>
        <begin position="76"/>
        <end position="93"/>
    </location>
</feature>
<keyword evidence="4 6" id="KW-1133">Transmembrane helix</keyword>
<dbReference type="SUPFAM" id="SSF103473">
    <property type="entry name" value="MFS general substrate transporter"/>
    <property type="match status" value="1"/>
</dbReference>
<dbReference type="InterPro" id="IPR005598">
    <property type="entry name" value="ATP_synth_I"/>
</dbReference>
<comment type="subcellular location">
    <subcellularLocation>
        <location evidence="1">Cell membrane</location>
        <topology evidence="1">Multi-pass membrane protein</topology>
    </subcellularLocation>
</comment>
<feature type="transmembrane region" description="Helical" evidence="6">
    <location>
        <begin position="35"/>
        <end position="55"/>
    </location>
</feature>
<comment type="caution">
    <text evidence="7">The sequence shown here is derived from an EMBL/GenBank/DDBJ whole genome shotgun (WGS) entry which is preliminary data.</text>
</comment>
<dbReference type="Proteomes" id="UP000605427">
    <property type="component" value="Unassembled WGS sequence"/>
</dbReference>
<dbReference type="Pfam" id="PF03899">
    <property type="entry name" value="ATP-synt_I"/>
    <property type="match status" value="1"/>
</dbReference>
<reference evidence="8" key="1">
    <citation type="journal article" date="2019" name="Int. J. Syst. Evol. Microbiol.">
        <title>The Global Catalogue of Microorganisms (GCM) 10K type strain sequencing project: providing services to taxonomists for standard genome sequencing and annotation.</title>
        <authorList>
            <consortium name="The Broad Institute Genomics Platform"/>
            <consortium name="The Broad Institute Genome Sequencing Center for Infectious Disease"/>
            <person name="Wu L."/>
            <person name="Ma J."/>
        </authorList>
    </citation>
    <scope>NUCLEOTIDE SEQUENCE [LARGE SCALE GENOMIC DNA]</scope>
    <source>
        <strain evidence="8">CCM 8702</strain>
    </source>
</reference>
<organism evidence="7 8">
    <name type="scientific">Saccharibacillus endophyticus</name>
    <dbReference type="NCBI Taxonomy" id="2060666"/>
    <lineage>
        <taxon>Bacteria</taxon>
        <taxon>Bacillati</taxon>
        <taxon>Bacillota</taxon>
        <taxon>Bacilli</taxon>
        <taxon>Bacillales</taxon>
        <taxon>Paenibacillaceae</taxon>
        <taxon>Saccharibacillus</taxon>
    </lineage>
</organism>
<sequence>MNELTRYMRWLTRITYVLLAIGAVWMLIAPHHHPVLMGLILGLSISCLSSYFLLYKVRRMTDAAAEGRRVRGGIGFVWRALAAVGGIVVAIEFPREINLQALLASMVAAPFILLIVGIFINRKESQAEMARFAERREEVEQLTGERGEKDA</sequence>
<evidence type="ECO:0000256" key="5">
    <source>
        <dbReference type="ARBA" id="ARBA00023136"/>
    </source>
</evidence>
<evidence type="ECO:0000256" key="1">
    <source>
        <dbReference type="ARBA" id="ARBA00004651"/>
    </source>
</evidence>
<gene>
    <name evidence="7" type="ORF">GCM10007362_47550</name>
</gene>